<dbReference type="PROSITE" id="PS00383">
    <property type="entry name" value="TYR_PHOSPHATASE_1"/>
    <property type="match status" value="1"/>
</dbReference>
<accession>A0A511DUQ9</accession>
<evidence type="ECO:0000256" key="1">
    <source>
        <dbReference type="ARBA" id="ARBA00009580"/>
    </source>
</evidence>
<dbReference type="EMBL" id="BJVK01000016">
    <property type="protein sequence ID" value="GEL28572.1"/>
    <property type="molecule type" value="Genomic_DNA"/>
</dbReference>
<dbReference type="SUPFAM" id="SSF52799">
    <property type="entry name" value="(Phosphotyrosine protein) phosphatases II"/>
    <property type="match status" value="1"/>
</dbReference>
<dbReference type="InterPro" id="IPR026893">
    <property type="entry name" value="Tyr/Ser_Pase_IphP-type"/>
</dbReference>
<reference evidence="2" key="1">
    <citation type="submission" date="2019-07" db="EMBL/GenBank/DDBJ databases">
        <title>Whole genome shotgun sequence of Lactobacillus kefiri NBRC 15888.</title>
        <authorList>
            <person name="Hosoyama A."/>
            <person name="Uohara A."/>
            <person name="Ohji S."/>
            <person name="Ichikawa N."/>
        </authorList>
    </citation>
    <scope>NUCLEOTIDE SEQUENCE [LARGE SCALE GENOMIC DNA]</scope>
    <source>
        <strain evidence="2">NBRC 15888</strain>
    </source>
</reference>
<dbReference type="InterPro" id="IPR029021">
    <property type="entry name" value="Prot-tyrosine_phosphatase-like"/>
</dbReference>
<dbReference type="PANTHER" id="PTHR31126">
    <property type="entry name" value="TYROSINE-PROTEIN PHOSPHATASE"/>
    <property type="match status" value="1"/>
</dbReference>
<dbReference type="GO" id="GO:0004721">
    <property type="term" value="F:phosphoprotein phosphatase activity"/>
    <property type="evidence" value="ECO:0007669"/>
    <property type="project" value="InterPro"/>
</dbReference>
<dbReference type="OrthoDB" id="1188001at2"/>
<dbReference type="Proteomes" id="UP000321893">
    <property type="component" value="Unassembled WGS sequence"/>
</dbReference>
<gene>
    <name evidence="2" type="primary">ytaD</name>
    <name evidence="2" type="ORF">LKE01_13920</name>
</gene>
<comment type="caution">
    <text evidence="2">The sequence shown here is derived from an EMBL/GenBank/DDBJ whole genome shotgun (WGS) entry which is preliminary data.</text>
</comment>
<dbReference type="RefSeq" id="WP_056981748.1">
    <property type="nucleotide sequence ID" value="NZ_BJVK01000016.1"/>
</dbReference>
<dbReference type="STRING" id="1423764.FC95_GL001031"/>
<name>A0A511DUQ9_LENKE</name>
<organism evidence="2 3">
    <name type="scientific">Lentilactobacillus kefiri</name>
    <name type="common">Lactobacillus kefiri</name>
    <dbReference type="NCBI Taxonomy" id="33962"/>
    <lineage>
        <taxon>Bacteria</taxon>
        <taxon>Bacillati</taxon>
        <taxon>Bacillota</taxon>
        <taxon>Bacilli</taxon>
        <taxon>Lactobacillales</taxon>
        <taxon>Lactobacillaceae</taxon>
        <taxon>Lentilactobacillus</taxon>
    </lineage>
</organism>
<dbReference type="Gene3D" id="3.90.190.10">
    <property type="entry name" value="Protein tyrosine phosphatase superfamily"/>
    <property type="match status" value="1"/>
</dbReference>
<proteinExistence type="inferred from homology"/>
<protein>
    <submittedName>
        <fullName evidence="2">Tyrosine phosphatase</fullName>
    </submittedName>
</protein>
<dbReference type="Pfam" id="PF13350">
    <property type="entry name" value="Y_phosphatase3"/>
    <property type="match status" value="1"/>
</dbReference>
<sequence>MNDKGLINFRDIGGLKVPTGVLRPDYFYRSGQISGITPEQSEFLQNDCRIRDVYDFRSTDEVEQAPDTDLVHAKYYHIDILSDKTSNGASLGAMITDGSQVRQNMLKTYESIVLSESARKGYHDFMMGLLSDNAPILFHCFAGKDRTGFAAAVILRGAGADDQQIMDDYMLTNKLRVQANKDILNRFKSEMNQQQLDNLHTALMVDSDYLKHAQDVLLDHFGTFDHYLQNGLDLPSDYIAQFRNKFVVKS</sequence>
<evidence type="ECO:0000313" key="2">
    <source>
        <dbReference type="EMBL" id="GEL28572.1"/>
    </source>
</evidence>
<dbReference type="PANTHER" id="PTHR31126:SF1">
    <property type="entry name" value="TYROSINE SPECIFIC PROTEIN PHOSPHATASES DOMAIN-CONTAINING PROTEIN"/>
    <property type="match status" value="1"/>
</dbReference>
<evidence type="ECO:0000313" key="3">
    <source>
        <dbReference type="Proteomes" id="UP000321893"/>
    </source>
</evidence>
<comment type="similarity">
    <text evidence="1">Belongs to the protein-tyrosine phosphatase family.</text>
</comment>
<dbReference type="InterPro" id="IPR016130">
    <property type="entry name" value="Tyr_Pase_AS"/>
</dbReference>
<dbReference type="AlphaFoldDB" id="A0A511DUQ9"/>
<keyword evidence="3" id="KW-1185">Reference proteome</keyword>
<dbReference type="GeneID" id="71568019"/>